<reference evidence="2" key="1">
    <citation type="submission" date="2021-11" db="EMBL/GenBank/DDBJ databases">
        <authorList>
            <person name="Schell T."/>
        </authorList>
    </citation>
    <scope>NUCLEOTIDE SEQUENCE</scope>
    <source>
        <strain evidence="2">M5</strain>
    </source>
</reference>
<accession>A0A8J2RQ82</accession>
<sequence length="239" mass="26033">MFRLEHVIGLLICCGHFLVTVSGDPQHYYYPIGYPMHYTYPLPVYSAAEIQPQFESSHQPSEYFRSNGFPIQQEPEPSISGNPGDSRFFNLLSVSNGGALLKLTYSTTTTTLTNTITKFCTTSAAPLVTCSPAGRRRRAAVRHGLFHHDADTLTINEGIDTTKALELPPVLKEDSKVDREARSEFSSSLLRSSMSGNRNGRQLISFGVSTSTVTTFATFTSVLTAVCASTSGFPTCVSG</sequence>
<feature type="signal peptide" evidence="1">
    <location>
        <begin position="1"/>
        <end position="23"/>
    </location>
</feature>
<gene>
    <name evidence="2" type="ORF">DGAL_LOCUS11994</name>
</gene>
<dbReference type="EMBL" id="CAKKLH010000286">
    <property type="protein sequence ID" value="CAH0108598.1"/>
    <property type="molecule type" value="Genomic_DNA"/>
</dbReference>
<proteinExistence type="predicted"/>
<name>A0A8J2RQ82_9CRUS</name>
<comment type="caution">
    <text evidence="2">The sequence shown here is derived from an EMBL/GenBank/DDBJ whole genome shotgun (WGS) entry which is preliminary data.</text>
</comment>
<keyword evidence="1" id="KW-0732">Signal</keyword>
<dbReference type="AlphaFoldDB" id="A0A8J2RQ82"/>
<keyword evidence="3" id="KW-1185">Reference proteome</keyword>
<dbReference type="OrthoDB" id="6364665at2759"/>
<evidence type="ECO:0000256" key="1">
    <source>
        <dbReference type="SAM" id="SignalP"/>
    </source>
</evidence>
<organism evidence="2 3">
    <name type="scientific">Daphnia galeata</name>
    <dbReference type="NCBI Taxonomy" id="27404"/>
    <lineage>
        <taxon>Eukaryota</taxon>
        <taxon>Metazoa</taxon>
        <taxon>Ecdysozoa</taxon>
        <taxon>Arthropoda</taxon>
        <taxon>Crustacea</taxon>
        <taxon>Branchiopoda</taxon>
        <taxon>Diplostraca</taxon>
        <taxon>Cladocera</taxon>
        <taxon>Anomopoda</taxon>
        <taxon>Daphniidae</taxon>
        <taxon>Daphnia</taxon>
    </lineage>
</organism>
<evidence type="ECO:0000313" key="2">
    <source>
        <dbReference type="EMBL" id="CAH0108598.1"/>
    </source>
</evidence>
<evidence type="ECO:0000313" key="3">
    <source>
        <dbReference type="Proteomes" id="UP000789390"/>
    </source>
</evidence>
<dbReference type="Proteomes" id="UP000789390">
    <property type="component" value="Unassembled WGS sequence"/>
</dbReference>
<feature type="chain" id="PRO_5035324443" evidence="1">
    <location>
        <begin position="24"/>
        <end position="239"/>
    </location>
</feature>
<protein>
    <submittedName>
        <fullName evidence="2">Uncharacterized protein</fullName>
    </submittedName>
</protein>